<dbReference type="InterPro" id="IPR045169">
    <property type="entry name" value="NO2/SO3_Rdtase_4Fe4S_prot"/>
</dbReference>
<dbReference type="GO" id="GO:0020037">
    <property type="term" value="F:heme binding"/>
    <property type="evidence" value="ECO:0007669"/>
    <property type="project" value="InterPro"/>
</dbReference>
<evidence type="ECO:0000256" key="4">
    <source>
        <dbReference type="ARBA" id="ARBA00023014"/>
    </source>
</evidence>
<dbReference type="Gene3D" id="3.30.413.10">
    <property type="entry name" value="Sulfite Reductase Hemoprotein, domain 1"/>
    <property type="match status" value="1"/>
</dbReference>
<evidence type="ECO:0000256" key="2">
    <source>
        <dbReference type="ARBA" id="ARBA00022723"/>
    </source>
</evidence>
<keyword evidence="3" id="KW-0408">Iron</keyword>
<dbReference type="PANTHER" id="PTHR11493:SF54">
    <property type="entry name" value="ANAEROBIC SULFITE REDUCTASE SUBUNIT C"/>
    <property type="match status" value="1"/>
</dbReference>
<evidence type="ECO:0000259" key="5">
    <source>
        <dbReference type="PROSITE" id="PS51379"/>
    </source>
</evidence>
<dbReference type="PANTHER" id="PTHR11493">
    <property type="entry name" value="SULFITE REDUCTASE [NADPH] SUBUNIT BETA-RELATED"/>
    <property type="match status" value="1"/>
</dbReference>
<evidence type="ECO:0000313" key="6">
    <source>
        <dbReference type="EMBL" id="SMB98689.1"/>
    </source>
</evidence>
<evidence type="ECO:0000256" key="1">
    <source>
        <dbReference type="ARBA" id="ARBA00022485"/>
    </source>
</evidence>
<accession>A0A1W1VZ99</accession>
<feature type="domain" description="4Fe-4S ferredoxin-type" evidence="5">
    <location>
        <begin position="256"/>
        <end position="283"/>
    </location>
</feature>
<evidence type="ECO:0000256" key="3">
    <source>
        <dbReference type="ARBA" id="ARBA00023004"/>
    </source>
</evidence>
<dbReference type="AlphaFoldDB" id="A0A1W1VZ99"/>
<organism evidence="6 7">
    <name type="scientific">Thermanaeromonas toyohensis ToBE</name>
    <dbReference type="NCBI Taxonomy" id="698762"/>
    <lineage>
        <taxon>Bacteria</taxon>
        <taxon>Bacillati</taxon>
        <taxon>Bacillota</taxon>
        <taxon>Clostridia</taxon>
        <taxon>Neomoorellales</taxon>
        <taxon>Neomoorellaceae</taxon>
        <taxon>Thermanaeromonas</taxon>
    </lineage>
</organism>
<keyword evidence="1" id="KW-0004">4Fe-4S</keyword>
<keyword evidence="4" id="KW-0411">Iron-sulfur</keyword>
<dbReference type="Gene3D" id="3.30.70.20">
    <property type="match status" value="1"/>
</dbReference>
<dbReference type="STRING" id="698762.SAMN00808754_2495"/>
<dbReference type="Pfam" id="PF03460">
    <property type="entry name" value="NIR_SIR_ferr"/>
    <property type="match status" value="1"/>
</dbReference>
<dbReference type="GO" id="GO:0046872">
    <property type="term" value="F:metal ion binding"/>
    <property type="evidence" value="ECO:0007669"/>
    <property type="project" value="UniProtKB-KW"/>
</dbReference>
<evidence type="ECO:0000313" key="7">
    <source>
        <dbReference type="Proteomes" id="UP000192569"/>
    </source>
</evidence>
<dbReference type="InterPro" id="IPR017896">
    <property type="entry name" value="4Fe4S_Fe-S-bd"/>
</dbReference>
<dbReference type="GO" id="GO:0051539">
    <property type="term" value="F:4 iron, 4 sulfur cluster binding"/>
    <property type="evidence" value="ECO:0007669"/>
    <property type="project" value="UniProtKB-KW"/>
</dbReference>
<reference evidence="6 7" key="1">
    <citation type="submission" date="2017-04" db="EMBL/GenBank/DDBJ databases">
        <authorList>
            <person name="Afonso C.L."/>
            <person name="Miller P.J."/>
            <person name="Scott M.A."/>
            <person name="Spackman E."/>
            <person name="Goraichik I."/>
            <person name="Dimitrov K.M."/>
            <person name="Suarez D.L."/>
            <person name="Swayne D.E."/>
        </authorList>
    </citation>
    <scope>NUCLEOTIDE SEQUENCE [LARGE SCALE GENOMIC DNA]</scope>
    <source>
        <strain evidence="6 7">ToBE</strain>
    </source>
</reference>
<dbReference type="Pfam" id="PF01077">
    <property type="entry name" value="NIR_SIR"/>
    <property type="match status" value="1"/>
</dbReference>
<dbReference type="Gene3D" id="3.30.70.2500">
    <property type="match status" value="1"/>
</dbReference>
<dbReference type="EMBL" id="LT838272">
    <property type="protein sequence ID" value="SMB98689.1"/>
    <property type="molecule type" value="Genomic_DNA"/>
</dbReference>
<keyword evidence="7" id="KW-1185">Reference proteome</keyword>
<gene>
    <name evidence="6" type="ORF">SAMN00808754_2495</name>
</gene>
<dbReference type="InterPro" id="IPR036136">
    <property type="entry name" value="Nit/Sulf_reduc_fer-like_dom_sf"/>
</dbReference>
<dbReference type="InterPro" id="IPR017900">
    <property type="entry name" value="4Fe4S_Fe_S_CS"/>
</dbReference>
<dbReference type="SUPFAM" id="SSF54862">
    <property type="entry name" value="4Fe-4S ferredoxins"/>
    <property type="match status" value="1"/>
</dbReference>
<proteinExistence type="predicted"/>
<dbReference type="SUPFAM" id="SSF56014">
    <property type="entry name" value="Nitrite and sulphite reductase 4Fe-4S domain-like"/>
    <property type="match status" value="1"/>
</dbReference>
<dbReference type="InterPro" id="IPR005117">
    <property type="entry name" value="NiRdtase/SiRdtase_haem-b_fer"/>
</dbReference>
<dbReference type="PROSITE" id="PS51379">
    <property type="entry name" value="4FE4S_FER_2"/>
    <property type="match status" value="1"/>
</dbReference>
<keyword evidence="2" id="KW-0479">Metal-binding</keyword>
<protein>
    <submittedName>
        <fullName evidence="6">Sulfite reductase alpha subunit</fullName>
    </submittedName>
</protein>
<dbReference type="PROSITE" id="PS00198">
    <property type="entry name" value="4FE4S_FER_1"/>
    <property type="match status" value="1"/>
</dbReference>
<dbReference type="InterPro" id="IPR045854">
    <property type="entry name" value="NO2/SO3_Rdtase_4Fe4S_sf"/>
</dbReference>
<sequence>MEQREKELFFCSQLLKGQYPSHVKELSSSRYPLEIYETGLKEGVSAFGPGGYLSIPELPAGASLRVSRHPEILKESPFIRILGPAGGWMSAETLEALAELAERYGQGLVHFTAGGTLEIYTTQENIVPLVRELNALGYDVGSTGDDLRCITACCGPVRCDMALVDAPAIATYLGQRFIEDQQYPGFPQKCKSGVAGCPNDCIRAMMQKDHSFIGVYRDLPVIDESLLTEWVKEGGDWQALMAACPEGALQVEGDSLHLKIDGEACTRCMTCINLCPAIRPGRERGVAWVVGGKYGHRGPQGPMVGYVLVPFLPIRGPEDYPALGDLFGAFLELWADQAKRKERVGDFVARLGPSRILRELGLKVEPQVVELPKRNVFRPSGHVLEGIKEGPNL</sequence>
<dbReference type="InterPro" id="IPR006067">
    <property type="entry name" value="NO2/SO3_Rdtase_4Fe4S_dom"/>
</dbReference>
<dbReference type="SUPFAM" id="SSF55124">
    <property type="entry name" value="Nitrite/Sulfite reductase N-terminal domain-like"/>
    <property type="match status" value="1"/>
</dbReference>
<dbReference type="RefSeq" id="WP_084666079.1">
    <property type="nucleotide sequence ID" value="NZ_LT838272.1"/>
</dbReference>
<dbReference type="Proteomes" id="UP000192569">
    <property type="component" value="Chromosome I"/>
</dbReference>
<dbReference type="GO" id="GO:0016491">
    <property type="term" value="F:oxidoreductase activity"/>
    <property type="evidence" value="ECO:0007669"/>
    <property type="project" value="InterPro"/>
</dbReference>
<name>A0A1W1VZ99_9FIRM</name>